<accession>A0AAI8PLJ0</accession>
<name>A0AAI8PLJ0_9ACTN</name>
<organism evidence="2 3">
    <name type="scientific">Streptomyces griseorubiginosus</name>
    <dbReference type="NCBI Taxonomy" id="67304"/>
    <lineage>
        <taxon>Bacteria</taxon>
        <taxon>Bacillati</taxon>
        <taxon>Actinomycetota</taxon>
        <taxon>Actinomycetes</taxon>
        <taxon>Kitasatosporales</taxon>
        <taxon>Streptomycetaceae</taxon>
        <taxon>Streptomyces</taxon>
    </lineage>
</organism>
<proteinExistence type="predicted"/>
<dbReference type="Proteomes" id="UP000265765">
    <property type="component" value="Chromosome"/>
</dbReference>
<feature type="region of interest" description="Disordered" evidence="1">
    <location>
        <begin position="11"/>
        <end position="34"/>
    </location>
</feature>
<dbReference type="AlphaFoldDB" id="A0AAI8PLJ0"/>
<evidence type="ECO:0000313" key="2">
    <source>
        <dbReference type="EMBL" id="AYC36966.1"/>
    </source>
</evidence>
<dbReference type="KEGG" id="sge:DWG14_01176"/>
<protein>
    <submittedName>
        <fullName evidence="2">Uncharacterized protein</fullName>
    </submittedName>
</protein>
<reference evidence="2 3" key="1">
    <citation type="submission" date="2018-09" db="EMBL/GenBank/DDBJ databases">
        <title>Production of Trimethoprim by Streptomyces sp. 3E-1.</title>
        <authorList>
            <person name="Kang H.J."/>
            <person name="Kim S.B."/>
        </authorList>
    </citation>
    <scope>NUCLEOTIDE SEQUENCE [LARGE SCALE GENOMIC DNA]</scope>
    <source>
        <strain evidence="2 3">3E-1</strain>
    </source>
</reference>
<dbReference type="EMBL" id="CP032427">
    <property type="protein sequence ID" value="AYC36966.1"/>
    <property type="molecule type" value="Genomic_DNA"/>
</dbReference>
<sequence length="34" mass="3559">MSYLFAFAKGVTADHDDTETPGTEDTAQIPGGSK</sequence>
<evidence type="ECO:0000256" key="1">
    <source>
        <dbReference type="SAM" id="MobiDB-lite"/>
    </source>
</evidence>
<gene>
    <name evidence="2" type="ORF">DWG14_01176</name>
</gene>
<evidence type="ECO:0000313" key="3">
    <source>
        <dbReference type="Proteomes" id="UP000265765"/>
    </source>
</evidence>